<organism evidence="5 6">
    <name type="scientific">Purpureocillium lavendulum</name>
    <dbReference type="NCBI Taxonomy" id="1247861"/>
    <lineage>
        <taxon>Eukaryota</taxon>
        <taxon>Fungi</taxon>
        <taxon>Dikarya</taxon>
        <taxon>Ascomycota</taxon>
        <taxon>Pezizomycotina</taxon>
        <taxon>Sordariomycetes</taxon>
        <taxon>Hypocreomycetidae</taxon>
        <taxon>Hypocreales</taxon>
        <taxon>Ophiocordycipitaceae</taxon>
        <taxon>Purpureocillium</taxon>
    </lineage>
</organism>
<keyword evidence="6" id="KW-1185">Reference proteome</keyword>
<dbReference type="GO" id="GO:0031177">
    <property type="term" value="F:phosphopantetheine binding"/>
    <property type="evidence" value="ECO:0007669"/>
    <property type="project" value="TreeGrafter"/>
</dbReference>
<dbReference type="Pfam" id="PF00501">
    <property type="entry name" value="AMP-binding"/>
    <property type="match status" value="1"/>
</dbReference>
<protein>
    <submittedName>
        <fullName evidence="5">Nonribosomal peptide synthase</fullName>
    </submittedName>
</protein>
<comment type="caution">
    <text evidence="5">The sequence shown here is derived from an EMBL/GenBank/DDBJ whole genome shotgun (WGS) entry which is preliminary data.</text>
</comment>
<dbReference type="FunFam" id="3.30.300.30:FF:000015">
    <property type="entry name" value="Nonribosomal peptide synthase SidD"/>
    <property type="match status" value="1"/>
</dbReference>
<dbReference type="InterPro" id="IPR045851">
    <property type="entry name" value="AMP-bd_C_sf"/>
</dbReference>
<dbReference type="PANTHER" id="PTHR45527">
    <property type="entry name" value="NONRIBOSOMAL PEPTIDE SYNTHETASE"/>
    <property type="match status" value="1"/>
</dbReference>
<accession>A0AB34FS57</accession>
<dbReference type="PROSITE" id="PS00012">
    <property type="entry name" value="PHOSPHOPANTETHEINE"/>
    <property type="match status" value="1"/>
</dbReference>
<feature type="domain" description="Carrier" evidence="4">
    <location>
        <begin position="431"/>
        <end position="507"/>
    </location>
</feature>
<name>A0AB34FS57_9HYPO</name>
<dbReference type="Pfam" id="PF00668">
    <property type="entry name" value="Condensation"/>
    <property type="match status" value="1"/>
</dbReference>
<dbReference type="GO" id="GO:0016874">
    <property type="term" value="F:ligase activity"/>
    <property type="evidence" value="ECO:0007669"/>
    <property type="project" value="UniProtKB-KW"/>
</dbReference>
<dbReference type="PANTHER" id="PTHR45527:SF1">
    <property type="entry name" value="FATTY ACID SYNTHASE"/>
    <property type="match status" value="1"/>
</dbReference>
<dbReference type="Gene3D" id="1.10.1200.10">
    <property type="entry name" value="ACP-like"/>
    <property type="match status" value="1"/>
</dbReference>
<evidence type="ECO:0000256" key="2">
    <source>
        <dbReference type="ARBA" id="ARBA00022553"/>
    </source>
</evidence>
<dbReference type="SUPFAM" id="SSF47336">
    <property type="entry name" value="ACP-like"/>
    <property type="match status" value="1"/>
</dbReference>
<dbReference type="PROSITE" id="PS50075">
    <property type="entry name" value="CARRIER"/>
    <property type="match status" value="1"/>
</dbReference>
<evidence type="ECO:0000256" key="3">
    <source>
        <dbReference type="ARBA" id="ARBA00022598"/>
    </source>
</evidence>
<proteinExistence type="predicted"/>
<dbReference type="Pfam" id="PF00550">
    <property type="entry name" value="PP-binding"/>
    <property type="match status" value="1"/>
</dbReference>
<dbReference type="InterPro" id="IPR000873">
    <property type="entry name" value="AMP-dep_synth/lig_dom"/>
</dbReference>
<dbReference type="EMBL" id="JAQHRD010000004">
    <property type="protein sequence ID" value="KAJ6442239.1"/>
    <property type="molecule type" value="Genomic_DNA"/>
</dbReference>
<dbReference type="Gene3D" id="3.30.300.30">
    <property type="match status" value="1"/>
</dbReference>
<dbReference type="InterPro" id="IPR001242">
    <property type="entry name" value="Condensation_dom"/>
</dbReference>
<dbReference type="AlphaFoldDB" id="A0AB34FS57"/>
<evidence type="ECO:0000256" key="1">
    <source>
        <dbReference type="ARBA" id="ARBA00022450"/>
    </source>
</evidence>
<keyword evidence="2" id="KW-0597">Phosphoprotein</keyword>
<evidence type="ECO:0000313" key="6">
    <source>
        <dbReference type="Proteomes" id="UP001163105"/>
    </source>
</evidence>
<dbReference type="SUPFAM" id="SSF52777">
    <property type="entry name" value="CoA-dependent acyltransferases"/>
    <property type="match status" value="2"/>
</dbReference>
<dbReference type="Proteomes" id="UP001163105">
    <property type="component" value="Unassembled WGS sequence"/>
</dbReference>
<sequence>MSSEACNVAAAQLVPTIAVLGGHHCKRVGDAQLVNVVSPDNALYAIFTSGSTGEPRGIIIGHSAIYTSGFSQQRHLYLDSGTRTLQFASHVFDVSIADYLWTFLAGGCVCVPSSEDTRDDLAGAISALRVNRMDLTLSIARVLHHEDVTGVETVLLGGEAMAQRDIDTWSKQVRLVNGYGPSECSICCALADVTPESKPANIGYTRGAVSWVVDKEDAEILVPVGAVGELLLEGPILARGYLNNLDKTDEVFINATAWLKRLRPKSRPYKTGDLVQYEVDGTLKYVGRKDTQVKVRGQRVELSEIEHHIRESKLHITNAIVEVVKSGPREEAQTLVAFIHVYRNSSEGAETDAYHPVLCPSANHWEQARKLEVFLQSRLPTYMVPNVFIPLARIPLSHAGKANRRFLRERVAAMAPAELKQYQPKCSGRRGPVSPTEKALREIVADVLAVEAVGVGMDDDFFRLGGDSIIAIQLAEEARKAGFNLRVTDIFKCRQLSQLALFVSKDDSKMHSDNDGPAPFKLNDLVTYDKSEVVRKLDLQNKARHSEKNIVMVLPVTQAAERYLFQTPEYWIVNLTGKVNFGSLQSACLALMQRHDMLRTIFVQDRGKYLQVVMDDVDASIRQFTTTLSVAQFVDEHRAQDGIMPPTVGFPVLQFWLVNNKRGEQALVVSLSHAQFDGYSLHILWNDPKLLYEGGELRPAPSYSTHVQLWTQGQTVEAFRLWEETLRESQVSRIDNASVGEACCSNSSSVTATRILHTDSGSSQSTTTATVVKAAWSLVLAHLTGQDHVVFAQTSSGRSHGQSSARNVVGMCLNFIPVRMKLDPASTVAILLESLQEQHRRSPDHELLDLRDIVRKATPWVEGTTHQSVLVHQNIEPDLPFTFGEAEALVTCPYDWPHPPDKILVESRPLGDGRMRMALDTRSEILTQANAEVVLGRLCDLIVRILGGTGSETVGVLLASSGGQLAD</sequence>
<dbReference type="CDD" id="cd05918">
    <property type="entry name" value="A_NRPS_SidN3_like"/>
    <property type="match status" value="1"/>
</dbReference>
<keyword evidence="1" id="KW-0596">Phosphopantetheine</keyword>
<dbReference type="SUPFAM" id="SSF56801">
    <property type="entry name" value="Acetyl-CoA synthetase-like"/>
    <property type="match status" value="1"/>
</dbReference>
<dbReference type="InterPro" id="IPR009081">
    <property type="entry name" value="PP-bd_ACP"/>
</dbReference>
<dbReference type="InterPro" id="IPR036736">
    <property type="entry name" value="ACP-like_sf"/>
</dbReference>
<dbReference type="Gene3D" id="3.30.559.10">
    <property type="entry name" value="Chloramphenicol acetyltransferase-like domain"/>
    <property type="match status" value="1"/>
</dbReference>
<dbReference type="InterPro" id="IPR006162">
    <property type="entry name" value="Ppantetheine_attach_site"/>
</dbReference>
<gene>
    <name evidence="5" type="ORF">O9K51_05793</name>
</gene>
<evidence type="ECO:0000259" key="4">
    <source>
        <dbReference type="PROSITE" id="PS50075"/>
    </source>
</evidence>
<dbReference type="GO" id="GO:0044550">
    <property type="term" value="P:secondary metabolite biosynthetic process"/>
    <property type="evidence" value="ECO:0007669"/>
    <property type="project" value="TreeGrafter"/>
</dbReference>
<reference evidence="5" key="1">
    <citation type="submission" date="2023-01" db="EMBL/GenBank/DDBJ databases">
        <title>The growth and conidiation of Purpureocillium lavendulum are regulated by nitrogen source and histone H3K14 acetylation.</title>
        <authorList>
            <person name="Tang P."/>
            <person name="Han J."/>
            <person name="Zhang C."/>
            <person name="Tang P."/>
            <person name="Qi F."/>
            <person name="Zhang K."/>
            <person name="Liang L."/>
        </authorList>
    </citation>
    <scope>NUCLEOTIDE SEQUENCE</scope>
    <source>
        <strain evidence="5">YMF1.00683</strain>
    </source>
</reference>
<dbReference type="Gene3D" id="3.40.50.12780">
    <property type="entry name" value="N-terminal domain of ligase-like"/>
    <property type="match status" value="1"/>
</dbReference>
<dbReference type="GO" id="GO:0043041">
    <property type="term" value="P:amino acid activation for nonribosomal peptide biosynthetic process"/>
    <property type="evidence" value="ECO:0007669"/>
    <property type="project" value="TreeGrafter"/>
</dbReference>
<dbReference type="GO" id="GO:0005737">
    <property type="term" value="C:cytoplasm"/>
    <property type="evidence" value="ECO:0007669"/>
    <property type="project" value="TreeGrafter"/>
</dbReference>
<keyword evidence="3" id="KW-0436">Ligase</keyword>
<dbReference type="Gene3D" id="3.30.559.30">
    <property type="entry name" value="Nonribosomal peptide synthetase, condensation domain"/>
    <property type="match status" value="1"/>
</dbReference>
<dbReference type="InterPro" id="IPR042099">
    <property type="entry name" value="ANL_N_sf"/>
</dbReference>
<dbReference type="InterPro" id="IPR023213">
    <property type="entry name" value="CAT-like_dom_sf"/>
</dbReference>
<evidence type="ECO:0000313" key="5">
    <source>
        <dbReference type="EMBL" id="KAJ6442239.1"/>
    </source>
</evidence>